<dbReference type="Gene3D" id="1.20.1280.50">
    <property type="match status" value="1"/>
</dbReference>
<reference evidence="2 3" key="1">
    <citation type="journal article" date="2022" name="Nat. Genet.">
        <title>Improved pea reference genome and pan-genome highlight genomic features and evolutionary characteristics.</title>
        <authorList>
            <person name="Yang T."/>
            <person name="Liu R."/>
            <person name="Luo Y."/>
            <person name="Hu S."/>
            <person name="Wang D."/>
            <person name="Wang C."/>
            <person name="Pandey M.K."/>
            <person name="Ge S."/>
            <person name="Xu Q."/>
            <person name="Li N."/>
            <person name="Li G."/>
            <person name="Huang Y."/>
            <person name="Saxena R.K."/>
            <person name="Ji Y."/>
            <person name="Li M."/>
            <person name="Yan X."/>
            <person name="He Y."/>
            <person name="Liu Y."/>
            <person name="Wang X."/>
            <person name="Xiang C."/>
            <person name="Varshney R.K."/>
            <person name="Ding H."/>
            <person name="Gao S."/>
            <person name="Zong X."/>
        </authorList>
    </citation>
    <scope>NUCLEOTIDE SEQUENCE [LARGE SCALE GENOMIC DNA]</scope>
    <source>
        <strain evidence="2 3">cv. Zhongwan 6</strain>
    </source>
</reference>
<dbReference type="Pfam" id="PF08268">
    <property type="entry name" value="FBA_3"/>
    <property type="match status" value="1"/>
</dbReference>
<sequence length="432" mass="50083">MFPYPVFISGDLIVEVLSLLNVKSILRFRCVNKHWDTLISHPTFVNLHLKKSAKQNPHFLLITEHGTHIPGESPYGSDDEAEYERGVIPYSIRSLLENPSFALSIDSFYLVQDKGCSDIVGSCNGLICLIGESNIREYKEYWFRLWNPSTRTTSPKFGFLRLFHNLPGYTAYNDYFNFTFGYDNSTDTYKIFASTYITRELRSDVRILSLSDDVWRDIQTFPVDPLSSCETGVSFKSTINWLAIHNTVWYSGDYYKDITIDQFLIVSLDLRTETYNQYLLPREFDEVPPIAPVIGVLGDCLCFSYRYKETDLIIWQMKKFGVQDSWTQFLKISCHSLQIDYDYSEYMKYHFDLVPLFLSKDGDTLILNNIQEDHKILYNWRNNSVVRTNITARKTITQDETSDLVSCSSNGYFESLVSVFGISTDYINISNN</sequence>
<protein>
    <recommendedName>
        <fullName evidence="1">F-box domain-containing protein</fullName>
    </recommendedName>
</protein>
<evidence type="ECO:0000313" key="3">
    <source>
        <dbReference type="Proteomes" id="UP001058974"/>
    </source>
</evidence>
<accession>A0A9D5B385</accession>
<dbReference type="InterPro" id="IPR036047">
    <property type="entry name" value="F-box-like_dom_sf"/>
</dbReference>
<dbReference type="InterPro" id="IPR001810">
    <property type="entry name" value="F-box_dom"/>
</dbReference>
<name>A0A9D5B385_PEA</name>
<organism evidence="2 3">
    <name type="scientific">Pisum sativum</name>
    <name type="common">Garden pea</name>
    <name type="synonym">Lathyrus oleraceus</name>
    <dbReference type="NCBI Taxonomy" id="3888"/>
    <lineage>
        <taxon>Eukaryota</taxon>
        <taxon>Viridiplantae</taxon>
        <taxon>Streptophyta</taxon>
        <taxon>Embryophyta</taxon>
        <taxon>Tracheophyta</taxon>
        <taxon>Spermatophyta</taxon>
        <taxon>Magnoliopsida</taxon>
        <taxon>eudicotyledons</taxon>
        <taxon>Gunneridae</taxon>
        <taxon>Pentapetalae</taxon>
        <taxon>rosids</taxon>
        <taxon>fabids</taxon>
        <taxon>Fabales</taxon>
        <taxon>Fabaceae</taxon>
        <taxon>Papilionoideae</taxon>
        <taxon>50 kb inversion clade</taxon>
        <taxon>NPAAA clade</taxon>
        <taxon>Hologalegina</taxon>
        <taxon>IRL clade</taxon>
        <taxon>Fabeae</taxon>
        <taxon>Lathyrus</taxon>
    </lineage>
</organism>
<dbReference type="NCBIfam" id="TIGR01640">
    <property type="entry name" value="F_box_assoc_1"/>
    <property type="match status" value="1"/>
</dbReference>
<dbReference type="EMBL" id="JAMSHJ010000003">
    <property type="protein sequence ID" value="KAI5428570.1"/>
    <property type="molecule type" value="Genomic_DNA"/>
</dbReference>
<dbReference type="SMART" id="SM00256">
    <property type="entry name" value="FBOX"/>
    <property type="match status" value="1"/>
</dbReference>
<dbReference type="PANTHER" id="PTHR31672:SF13">
    <property type="entry name" value="F-BOX PROTEIN CPR30-LIKE"/>
    <property type="match status" value="1"/>
</dbReference>
<gene>
    <name evidence="2" type="ORF">KIW84_033533</name>
</gene>
<dbReference type="PANTHER" id="PTHR31672">
    <property type="entry name" value="BNACNNG10540D PROTEIN"/>
    <property type="match status" value="1"/>
</dbReference>
<dbReference type="SUPFAM" id="SSF81383">
    <property type="entry name" value="F-box domain"/>
    <property type="match status" value="1"/>
</dbReference>
<proteinExistence type="predicted"/>
<dbReference type="Gramene" id="Psat03G0353300-T1">
    <property type="protein sequence ID" value="KAI5428570.1"/>
    <property type="gene ID" value="KIW84_033533"/>
</dbReference>
<evidence type="ECO:0000259" key="1">
    <source>
        <dbReference type="SMART" id="SM00256"/>
    </source>
</evidence>
<comment type="caution">
    <text evidence="2">The sequence shown here is derived from an EMBL/GenBank/DDBJ whole genome shotgun (WGS) entry which is preliminary data.</text>
</comment>
<keyword evidence="3" id="KW-1185">Reference proteome</keyword>
<dbReference type="Pfam" id="PF00646">
    <property type="entry name" value="F-box"/>
    <property type="match status" value="1"/>
</dbReference>
<dbReference type="InterPro" id="IPR050796">
    <property type="entry name" value="SCF_F-box_component"/>
</dbReference>
<dbReference type="AlphaFoldDB" id="A0A9D5B385"/>
<feature type="domain" description="F-box" evidence="1">
    <location>
        <begin position="8"/>
        <end position="48"/>
    </location>
</feature>
<dbReference type="Proteomes" id="UP001058974">
    <property type="component" value="Chromosome 3"/>
</dbReference>
<dbReference type="InterPro" id="IPR013187">
    <property type="entry name" value="F-box-assoc_dom_typ3"/>
</dbReference>
<evidence type="ECO:0000313" key="2">
    <source>
        <dbReference type="EMBL" id="KAI5428570.1"/>
    </source>
</evidence>
<dbReference type="InterPro" id="IPR017451">
    <property type="entry name" value="F-box-assoc_interact_dom"/>
</dbReference>